<sequence>MPITAAASPDLHAAVGCLATAFSRDPITEFLLQAAPGYDERVTQFFSLLMRARLALNMPVLVARGTAGGIQGAAMGYTTAPPAWPTDVSDDWDRFETTIPGLSDRLAVYDGIAAQGKPTLPHYYLGVIGVDPALHGQGLGAQLLQSFCDLSAADPLSSGVYLETAKASNVRFYERAGFVETGRGRLGSATLWCMYLPHGQR</sequence>
<organism evidence="2 3">
    <name type="scientific">Roseateles asaccharophilus</name>
    <dbReference type="NCBI Taxonomy" id="582607"/>
    <lineage>
        <taxon>Bacteria</taxon>
        <taxon>Pseudomonadati</taxon>
        <taxon>Pseudomonadota</taxon>
        <taxon>Betaproteobacteria</taxon>
        <taxon>Burkholderiales</taxon>
        <taxon>Sphaerotilaceae</taxon>
        <taxon>Roseateles</taxon>
    </lineage>
</organism>
<dbReference type="Proteomes" id="UP001180825">
    <property type="component" value="Unassembled WGS sequence"/>
</dbReference>
<dbReference type="PANTHER" id="PTHR42791:SF1">
    <property type="entry name" value="N-ACETYLTRANSFERASE DOMAIN-CONTAINING PROTEIN"/>
    <property type="match status" value="1"/>
</dbReference>
<dbReference type="RefSeq" id="WP_310326121.1">
    <property type="nucleotide sequence ID" value="NZ_JAVDXV010000002.1"/>
</dbReference>
<dbReference type="EMBL" id="JAVDXV010000002">
    <property type="protein sequence ID" value="MDR7332075.1"/>
    <property type="molecule type" value="Genomic_DNA"/>
</dbReference>
<name>A0ABU2A4Y7_9BURK</name>
<dbReference type="InterPro" id="IPR052523">
    <property type="entry name" value="Trichothecene_AcTrans"/>
</dbReference>
<dbReference type="PROSITE" id="PS51186">
    <property type="entry name" value="GNAT"/>
    <property type="match status" value="1"/>
</dbReference>
<keyword evidence="3" id="KW-1185">Reference proteome</keyword>
<dbReference type="Pfam" id="PF13508">
    <property type="entry name" value="Acetyltransf_7"/>
    <property type="match status" value="1"/>
</dbReference>
<comment type="caution">
    <text evidence="2">The sequence shown here is derived from an EMBL/GenBank/DDBJ whole genome shotgun (WGS) entry which is preliminary data.</text>
</comment>
<evidence type="ECO:0000259" key="1">
    <source>
        <dbReference type="PROSITE" id="PS51186"/>
    </source>
</evidence>
<dbReference type="PANTHER" id="PTHR42791">
    <property type="entry name" value="GNAT FAMILY ACETYLTRANSFERASE"/>
    <property type="match status" value="1"/>
</dbReference>
<reference evidence="2 3" key="1">
    <citation type="submission" date="2023-07" db="EMBL/GenBank/DDBJ databases">
        <title>Sorghum-associated microbial communities from plants grown in Nebraska, USA.</title>
        <authorList>
            <person name="Schachtman D."/>
        </authorList>
    </citation>
    <scope>NUCLEOTIDE SEQUENCE [LARGE SCALE GENOMIC DNA]</scope>
    <source>
        <strain evidence="2 3">BE316</strain>
    </source>
</reference>
<evidence type="ECO:0000313" key="3">
    <source>
        <dbReference type="Proteomes" id="UP001180825"/>
    </source>
</evidence>
<gene>
    <name evidence="2" type="ORF">J2X21_001201</name>
</gene>
<dbReference type="Gene3D" id="3.40.630.30">
    <property type="match status" value="1"/>
</dbReference>
<accession>A0ABU2A4Y7</accession>
<dbReference type="InterPro" id="IPR016181">
    <property type="entry name" value="Acyl_CoA_acyltransferase"/>
</dbReference>
<feature type="domain" description="N-acetyltransferase" evidence="1">
    <location>
        <begin position="60"/>
        <end position="197"/>
    </location>
</feature>
<dbReference type="InterPro" id="IPR000182">
    <property type="entry name" value="GNAT_dom"/>
</dbReference>
<evidence type="ECO:0000313" key="2">
    <source>
        <dbReference type="EMBL" id="MDR7332075.1"/>
    </source>
</evidence>
<protein>
    <submittedName>
        <fullName evidence="2">Ribosomal protein S18 acetylase RimI-like enzyme</fullName>
    </submittedName>
</protein>
<dbReference type="CDD" id="cd04301">
    <property type="entry name" value="NAT_SF"/>
    <property type="match status" value="1"/>
</dbReference>
<proteinExistence type="predicted"/>
<dbReference type="SUPFAM" id="SSF55729">
    <property type="entry name" value="Acyl-CoA N-acyltransferases (Nat)"/>
    <property type="match status" value="1"/>
</dbReference>